<accession>U6KI65</accession>
<feature type="domain" description="Protein kinase" evidence="7">
    <location>
        <begin position="459"/>
        <end position="747"/>
    </location>
</feature>
<evidence type="ECO:0000256" key="5">
    <source>
        <dbReference type="PROSITE-ProRule" id="PRU10141"/>
    </source>
</evidence>
<dbReference type="GO" id="GO:0005524">
    <property type="term" value="F:ATP binding"/>
    <property type="evidence" value="ECO:0007669"/>
    <property type="project" value="UniProtKB-UniRule"/>
</dbReference>
<feature type="binding site" evidence="5">
    <location>
        <position position="488"/>
    </location>
    <ligand>
        <name>ATP</name>
        <dbReference type="ChEBI" id="CHEBI:30616"/>
    </ligand>
</feature>
<feature type="compositionally biased region" description="Low complexity" evidence="6">
    <location>
        <begin position="68"/>
        <end position="80"/>
    </location>
</feature>
<dbReference type="InterPro" id="IPR045269">
    <property type="entry name" value="Atg1-like"/>
</dbReference>
<gene>
    <name evidence="8" type="ORF">ETH_00016405</name>
</gene>
<dbReference type="SMART" id="SM00220">
    <property type="entry name" value="S_TKc"/>
    <property type="match status" value="1"/>
</dbReference>
<feature type="region of interest" description="Disordered" evidence="6">
    <location>
        <begin position="415"/>
        <end position="447"/>
    </location>
</feature>
<dbReference type="InterPro" id="IPR011009">
    <property type="entry name" value="Kinase-like_dom_sf"/>
</dbReference>
<evidence type="ECO:0000256" key="4">
    <source>
        <dbReference type="ARBA" id="ARBA00022840"/>
    </source>
</evidence>
<evidence type="ECO:0000256" key="6">
    <source>
        <dbReference type="SAM" id="MobiDB-lite"/>
    </source>
</evidence>
<dbReference type="GO" id="GO:0004674">
    <property type="term" value="F:protein serine/threonine kinase activity"/>
    <property type="evidence" value="ECO:0007669"/>
    <property type="project" value="InterPro"/>
</dbReference>
<evidence type="ECO:0000256" key="3">
    <source>
        <dbReference type="ARBA" id="ARBA00022777"/>
    </source>
</evidence>
<dbReference type="Gene3D" id="1.10.510.10">
    <property type="entry name" value="Transferase(Phosphotransferase) domain 1"/>
    <property type="match status" value="1"/>
</dbReference>
<dbReference type="OrthoDB" id="248923at2759"/>
<dbReference type="EMBL" id="HG673772">
    <property type="protein sequence ID" value="CDJ37634.1"/>
    <property type="molecule type" value="Genomic_DNA"/>
</dbReference>
<reference evidence="8" key="1">
    <citation type="submission" date="2013-10" db="EMBL/GenBank/DDBJ databases">
        <title>Genomic analysis of the causative agents of coccidiosis in chickens.</title>
        <authorList>
            <person name="Reid A.J."/>
            <person name="Blake D."/>
            <person name="Billington K."/>
            <person name="Browne H."/>
            <person name="Dunn M."/>
            <person name="Hung S."/>
            <person name="Kawahara F."/>
            <person name="Miranda-Saavedra D."/>
            <person name="Mourier T."/>
            <person name="Nagra H."/>
            <person name="Otto T.D."/>
            <person name="Rawlings N."/>
            <person name="Sanchez A."/>
            <person name="Sanders M."/>
            <person name="Subramaniam C."/>
            <person name="Tay Y."/>
            <person name="Dear P."/>
            <person name="Doerig C."/>
            <person name="Gruber A."/>
            <person name="Parkinson J."/>
            <person name="Shirley M."/>
            <person name="Wan K.L."/>
            <person name="Berriman M."/>
            <person name="Tomley F."/>
            <person name="Pain A."/>
        </authorList>
    </citation>
    <scope>NUCLEOTIDE SEQUENCE [LARGE SCALE GENOMIC DNA]</scope>
    <source>
        <strain evidence="8">Houghton</strain>
    </source>
</reference>
<dbReference type="PANTHER" id="PTHR24348">
    <property type="entry name" value="SERINE/THREONINE-PROTEIN KINASE UNC-51-RELATED"/>
    <property type="match status" value="1"/>
</dbReference>
<dbReference type="InterPro" id="IPR008271">
    <property type="entry name" value="Ser/Thr_kinase_AS"/>
</dbReference>
<dbReference type="PROSITE" id="PS00108">
    <property type="entry name" value="PROTEIN_KINASE_ST"/>
    <property type="match status" value="1"/>
</dbReference>
<dbReference type="VEuPathDB" id="ToxoDB:ETH2_0848100"/>
<dbReference type="PROSITE" id="PS00107">
    <property type="entry name" value="PROTEIN_KINASE_ATP"/>
    <property type="match status" value="1"/>
</dbReference>
<dbReference type="VEuPathDB" id="ToxoDB:ETH_00016405"/>
<keyword evidence="2 5" id="KW-0547">Nucleotide-binding</keyword>
<dbReference type="GO" id="GO:0000045">
    <property type="term" value="P:autophagosome assembly"/>
    <property type="evidence" value="ECO:0007669"/>
    <property type="project" value="TreeGrafter"/>
</dbReference>
<dbReference type="PROSITE" id="PS50011">
    <property type="entry name" value="PROTEIN_KINASE_DOM"/>
    <property type="match status" value="1"/>
</dbReference>
<keyword evidence="3" id="KW-0418">Kinase</keyword>
<dbReference type="GeneID" id="25252435"/>
<dbReference type="PANTHER" id="PTHR24348:SF22">
    <property type="entry name" value="NON-SPECIFIC SERINE_THREONINE PROTEIN KINASE"/>
    <property type="match status" value="1"/>
</dbReference>
<evidence type="ECO:0000256" key="2">
    <source>
        <dbReference type="ARBA" id="ARBA00022741"/>
    </source>
</evidence>
<evidence type="ECO:0000259" key="7">
    <source>
        <dbReference type="PROSITE" id="PS50011"/>
    </source>
</evidence>
<proteinExistence type="predicted"/>
<feature type="compositionally biased region" description="Polar residues" evidence="6">
    <location>
        <begin position="436"/>
        <end position="446"/>
    </location>
</feature>
<organism evidence="8 9">
    <name type="scientific">Eimeria tenella</name>
    <name type="common">Coccidian parasite</name>
    <dbReference type="NCBI Taxonomy" id="5802"/>
    <lineage>
        <taxon>Eukaryota</taxon>
        <taxon>Sar</taxon>
        <taxon>Alveolata</taxon>
        <taxon>Apicomplexa</taxon>
        <taxon>Conoidasida</taxon>
        <taxon>Coccidia</taxon>
        <taxon>Eucoccidiorida</taxon>
        <taxon>Eimeriorina</taxon>
        <taxon>Eimeriidae</taxon>
        <taxon>Eimeria</taxon>
    </lineage>
</organism>
<dbReference type="Proteomes" id="UP000030747">
    <property type="component" value="Unassembled WGS sequence"/>
</dbReference>
<name>U6KI65_EIMTE</name>
<dbReference type="InterPro" id="IPR017441">
    <property type="entry name" value="Protein_kinase_ATP_BS"/>
</dbReference>
<dbReference type="Pfam" id="PF00069">
    <property type="entry name" value="Pkinase"/>
    <property type="match status" value="1"/>
</dbReference>
<keyword evidence="1" id="KW-0808">Transferase</keyword>
<dbReference type="GO" id="GO:0010506">
    <property type="term" value="P:regulation of autophagy"/>
    <property type="evidence" value="ECO:0007669"/>
    <property type="project" value="InterPro"/>
</dbReference>
<evidence type="ECO:0000313" key="9">
    <source>
        <dbReference type="Proteomes" id="UP000030747"/>
    </source>
</evidence>
<feature type="region of interest" description="Disordered" evidence="6">
    <location>
        <begin position="60"/>
        <end position="80"/>
    </location>
</feature>
<feature type="region of interest" description="Disordered" evidence="6">
    <location>
        <begin position="927"/>
        <end position="951"/>
    </location>
</feature>
<keyword evidence="9" id="KW-1185">Reference proteome</keyword>
<dbReference type="GO" id="GO:0005776">
    <property type="term" value="C:autophagosome"/>
    <property type="evidence" value="ECO:0007669"/>
    <property type="project" value="TreeGrafter"/>
</dbReference>
<dbReference type="RefSeq" id="XP_013228472.1">
    <property type="nucleotide sequence ID" value="XM_013373018.1"/>
</dbReference>
<keyword evidence="4 5" id="KW-0067">ATP-binding</keyword>
<evidence type="ECO:0000313" key="8">
    <source>
        <dbReference type="EMBL" id="CDJ37634.1"/>
    </source>
</evidence>
<dbReference type="AlphaFoldDB" id="U6KI65"/>
<dbReference type="OMA" id="TCFACAP"/>
<sequence>MPQRRRLLLLLRNLAFSKLFKPKNCLELQPKSTSFSQKQPKWTTGHGALVTRAAGFPRATAPQEPLGQQQLQQQQQQQQQRSSASANHVLLIFFHEYVYSRNRNPRDPVVPTLNSESLSRKLNFTSLDQRLGSSHRTAQLLLHFFLVYLRFKWERRKGVVDSHAIVYVAFPEFSFSAESEYRFQRSPNSVFKGVEFHFQRSRVPLSKESSPDFEGVDFNFRRSQVQLSKEANSTFKEVEFNFTSAKMFARWRPISNLAKAGVEMVSPAPGSAAEARQQALGCVPEKFLRKAYYFCLIQSAPTPFTFVFRENGEYIIGCSCTQSAAGSLQPVPAGPFAEYRSSCSSSSSSSCSYLRVKIRDRNISVRQSVPAGAPFAEGSCGTWNFFRETPKGFEVFSHVDSAENCSFRVVPRSGLRGKLPTGPPGPPGAPRGPPDSDSSAAETETFTEYEVSVSRRFEVLLELRLGKGGNGEVFLGIDRRQGMPVAIKREPKEMLRHEFGLIQEVRLRGPLLAYKAQDPHPSRFLGLVTHSVALEVGNSAVAAAVAHHSALGDAHDHMALELVGGGELRKVLKSKFLKGMPLDMARAYVYQIVCSLVLIHSKQVIHRDLKTQNILVRHGETFQNDELKIIDFGNSVKVKPGTVLTKNYTTCFACAPEQFLPSERGYSFGVDVWAVGTIFFELLTGDRLFECLNIHEAARQIPAFREKQVTDRLPCLRQDAKEFLLKCLTRDPQKRPTALQLLTTPFLFPLHLHQIRRRVETTDVYNTYMRAFEKGWGNLTPMKELCMMENLFYDENCRAFVSQHSTSEAVNVVLPVFECVPDFQSQDHPMEIQNWILASDASFYFAPAKLEEPLEEPEGLSSCGSFSKNTSVNSFTSTGTSPELEDSCLHSGLDKLIPIGHFYPPPQSLSLCGHALPKRSSTCSTTSFESPLAGAPHYEEVDPLGGSTDSL</sequence>
<evidence type="ECO:0000256" key="1">
    <source>
        <dbReference type="ARBA" id="ARBA00022679"/>
    </source>
</evidence>
<protein>
    <recommendedName>
        <fullName evidence="7">Protein kinase domain-containing protein</fullName>
    </recommendedName>
</protein>
<feature type="compositionally biased region" description="Pro residues" evidence="6">
    <location>
        <begin position="421"/>
        <end position="433"/>
    </location>
</feature>
<dbReference type="SUPFAM" id="SSF56112">
    <property type="entry name" value="Protein kinase-like (PK-like)"/>
    <property type="match status" value="1"/>
</dbReference>
<dbReference type="GO" id="GO:0000407">
    <property type="term" value="C:phagophore assembly site"/>
    <property type="evidence" value="ECO:0007669"/>
    <property type="project" value="TreeGrafter"/>
</dbReference>
<dbReference type="GO" id="GO:0005829">
    <property type="term" value="C:cytosol"/>
    <property type="evidence" value="ECO:0007669"/>
    <property type="project" value="TreeGrafter"/>
</dbReference>
<reference evidence="8" key="2">
    <citation type="submission" date="2013-10" db="EMBL/GenBank/DDBJ databases">
        <authorList>
            <person name="Aslett M."/>
        </authorList>
    </citation>
    <scope>NUCLEOTIDE SEQUENCE [LARGE SCALE GENOMIC DNA]</scope>
    <source>
        <strain evidence="8">Houghton</strain>
    </source>
</reference>
<dbReference type="GO" id="GO:0016020">
    <property type="term" value="C:membrane"/>
    <property type="evidence" value="ECO:0007669"/>
    <property type="project" value="TreeGrafter"/>
</dbReference>
<dbReference type="InterPro" id="IPR000719">
    <property type="entry name" value="Prot_kinase_dom"/>
</dbReference>